<keyword evidence="2" id="KW-1185">Reference proteome</keyword>
<proteinExistence type="predicted"/>
<reference evidence="1 2" key="1">
    <citation type="submission" date="2018-05" db="EMBL/GenBank/DDBJ databases">
        <title>Pedobacter paludis sp. nov., isolated from wetland soil.</title>
        <authorList>
            <person name="Zhang Y."/>
            <person name="Wang G."/>
        </authorList>
    </citation>
    <scope>NUCLEOTIDE SEQUENCE [LARGE SCALE GENOMIC DNA]</scope>
    <source>
        <strain evidence="1 2">KCTC22721</strain>
    </source>
</reference>
<dbReference type="EMBL" id="QGNZ01000002">
    <property type="protein sequence ID" value="PWS28071.1"/>
    <property type="molecule type" value="Genomic_DNA"/>
</dbReference>
<protein>
    <submittedName>
        <fullName evidence="1">Uncharacterized protein</fullName>
    </submittedName>
</protein>
<evidence type="ECO:0000313" key="2">
    <source>
        <dbReference type="Proteomes" id="UP000245379"/>
    </source>
</evidence>
<dbReference type="Proteomes" id="UP000245379">
    <property type="component" value="Unassembled WGS sequence"/>
</dbReference>
<evidence type="ECO:0000313" key="1">
    <source>
        <dbReference type="EMBL" id="PWS28071.1"/>
    </source>
</evidence>
<gene>
    <name evidence="1" type="ORF">DHW03_10975</name>
</gene>
<dbReference type="AlphaFoldDB" id="A0A317EMN4"/>
<organism evidence="1 2">
    <name type="scientific">Pedobacter yonginense</name>
    <dbReference type="NCBI Taxonomy" id="651869"/>
    <lineage>
        <taxon>Bacteria</taxon>
        <taxon>Pseudomonadati</taxon>
        <taxon>Bacteroidota</taxon>
        <taxon>Sphingobacteriia</taxon>
        <taxon>Sphingobacteriales</taxon>
        <taxon>Sphingobacteriaceae</taxon>
        <taxon>Pedobacter</taxon>
    </lineage>
</organism>
<sequence>MLIEKLNITHLKLPRFKMKMKYIEPSEADFVSNESFILYYLNRDANAYRFWNSWIIKNPDHKKK</sequence>
<comment type="caution">
    <text evidence="1">The sequence shown here is derived from an EMBL/GenBank/DDBJ whole genome shotgun (WGS) entry which is preliminary data.</text>
</comment>
<name>A0A317EMN4_9SPHI</name>
<accession>A0A317EMN4</accession>